<reference evidence="1" key="1">
    <citation type="submission" date="2014-12" db="EMBL/GenBank/DDBJ databases">
        <title>Insight into the proteome of Arion vulgaris.</title>
        <authorList>
            <person name="Aradska J."/>
            <person name="Bulat T."/>
            <person name="Smidak R."/>
            <person name="Sarate P."/>
            <person name="Gangsoo J."/>
            <person name="Sialana F."/>
            <person name="Bilban M."/>
            <person name="Lubec G."/>
        </authorList>
    </citation>
    <scope>NUCLEOTIDE SEQUENCE</scope>
    <source>
        <tissue evidence="1">Skin</tissue>
    </source>
</reference>
<accession>A0A0B6Y8P2</accession>
<evidence type="ECO:0000313" key="1">
    <source>
        <dbReference type="EMBL" id="CEK52509.1"/>
    </source>
</evidence>
<gene>
    <name evidence="1" type="primary">ORF17060</name>
</gene>
<dbReference type="AlphaFoldDB" id="A0A0B6Y8P2"/>
<proteinExistence type="predicted"/>
<protein>
    <submittedName>
        <fullName evidence="1">Uncharacterized protein</fullName>
    </submittedName>
</protein>
<dbReference type="EMBL" id="HACG01005644">
    <property type="protein sequence ID" value="CEK52509.1"/>
    <property type="molecule type" value="Transcribed_RNA"/>
</dbReference>
<feature type="non-terminal residue" evidence="1">
    <location>
        <position position="51"/>
    </location>
</feature>
<sequence>MKIQVTLLSCTQLSTDSNHCLCTQPIQTFKASLLIENAHIGGILHLQLGIA</sequence>
<organism evidence="1">
    <name type="scientific">Arion vulgaris</name>
    <dbReference type="NCBI Taxonomy" id="1028688"/>
    <lineage>
        <taxon>Eukaryota</taxon>
        <taxon>Metazoa</taxon>
        <taxon>Spiralia</taxon>
        <taxon>Lophotrochozoa</taxon>
        <taxon>Mollusca</taxon>
        <taxon>Gastropoda</taxon>
        <taxon>Heterobranchia</taxon>
        <taxon>Euthyneura</taxon>
        <taxon>Panpulmonata</taxon>
        <taxon>Eupulmonata</taxon>
        <taxon>Stylommatophora</taxon>
        <taxon>Helicina</taxon>
        <taxon>Arionoidea</taxon>
        <taxon>Arionidae</taxon>
        <taxon>Arion</taxon>
    </lineage>
</organism>
<name>A0A0B6Y8P2_9EUPU</name>